<reference evidence="1 2" key="1">
    <citation type="submission" date="2017-05" db="EMBL/GenBank/DDBJ databases">
        <authorList>
            <person name="Song R."/>
            <person name="Chenine A.L."/>
            <person name="Ruprecht R.M."/>
        </authorList>
    </citation>
    <scope>NUCLEOTIDE SEQUENCE [LARGE SCALE GENOMIC DNA]</scope>
    <source>
        <strain evidence="1 2">CECT 8663</strain>
    </source>
</reference>
<organism evidence="1 2">
    <name type="scientific">Pelagimonas varians</name>
    <dbReference type="NCBI Taxonomy" id="696760"/>
    <lineage>
        <taxon>Bacteria</taxon>
        <taxon>Pseudomonadati</taxon>
        <taxon>Pseudomonadota</taxon>
        <taxon>Alphaproteobacteria</taxon>
        <taxon>Rhodobacterales</taxon>
        <taxon>Roseobacteraceae</taxon>
        <taxon>Pelagimonas</taxon>
    </lineage>
</organism>
<dbReference type="RefSeq" id="WP_141467947.1">
    <property type="nucleotide sequence ID" value="NZ_FXYH01000002.1"/>
</dbReference>
<proteinExistence type="predicted"/>
<evidence type="ECO:0000313" key="1">
    <source>
        <dbReference type="EMBL" id="SMX35675.1"/>
    </source>
</evidence>
<keyword evidence="2" id="KW-1185">Reference proteome</keyword>
<dbReference type="OrthoDB" id="7887989at2"/>
<name>A0A238JYE6_9RHOB</name>
<gene>
    <name evidence="1" type="ORF">PEV8663_00556</name>
</gene>
<accession>A0A238JYE6</accession>
<dbReference type="EMBL" id="FXYH01000002">
    <property type="protein sequence ID" value="SMX35675.1"/>
    <property type="molecule type" value="Genomic_DNA"/>
</dbReference>
<sequence length="107" mass="12045">MQTHPSGRPATHTPISIRNHLIVPPCGPAPSRELMQDAWWRAKERQQLEDGTSARIQPQQLDQLSDMINGRPLDKAGSAEIHMIARRRNLLCHKFGFRAAKNGESTN</sequence>
<evidence type="ECO:0000313" key="2">
    <source>
        <dbReference type="Proteomes" id="UP000220836"/>
    </source>
</evidence>
<dbReference type="AlphaFoldDB" id="A0A238JYE6"/>
<protein>
    <submittedName>
        <fullName evidence="1">Uncharacterized protein</fullName>
    </submittedName>
</protein>
<dbReference type="Proteomes" id="UP000220836">
    <property type="component" value="Unassembled WGS sequence"/>
</dbReference>